<accession>A0ABU1K272</accession>
<evidence type="ECO:0000313" key="1">
    <source>
        <dbReference type="EMBL" id="MDR6299406.1"/>
    </source>
</evidence>
<name>A0ABU1K272_9FLAO</name>
<sequence length="358" mass="40094">MHNESAASYAKANFENLKSYKQIRLFPNEKIETVFVKEKWGFFDKLTIISSLKKDSIRQDFLVANKRNKNTPALYLRDNDEDFKISGGTRINGDIFIPKKGLKTITIDNNSFEKPIHNGSVFNSQKVFPKHSELTIGYPENYELLDINEINEHSVINGFNEITKVIEVNTKLENLKLKGNIMVTSQDTLIISSSVILEDVILEAPKIIFQNGFEGSAQVFASKGVIVEPQVVLKYPSIITVGSNHIMEKSIIFEGESVFSGLVFMQGGGLSLEKQNTILIKEKAELTGEVYCDGTLSLYGIVNGSVFASALVHKTTTTAYKNLIYNGHILVDKVPGSFFQDSFFQPLDSEEILFVKKI</sequence>
<comment type="caution">
    <text evidence="1">The sequence shown here is derived from an EMBL/GenBank/DDBJ whole genome shotgun (WGS) entry which is preliminary data.</text>
</comment>
<dbReference type="Proteomes" id="UP001257659">
    <property type="component" value="Unassembled WGS sequence"/>
</dbReference>
<protein>
    <submittedName>
        <fullName evidence="1">Cytoskeletal protein CcmA (Bactofilin family)</fullName>
    </submittedName>
</protein>
<evidence type="ECO:0000313" key="2">
    <source>
        <dbReference type="Proteomes" id="UP001257659"/>
    </source>
</evidence>
<dbReference type="EMBL" id="JAVDQA010000001">
    <property type="protein sequence ID" value="MDR6299406.1"/>
    <property type="molecule type" value="Genomic_DNA"/>
</dbReference>
<organism evidence="1 2">
    <name type="scientific">Mesonia maritima</name>
    <dbReference type="NCBI Taxonomy" id="1793873"/>
    <lineage>
        <taxon>Bacteria</taxon>
        <taxon>Pseudomonadati</taxon>
        <taxon>Bacteroidota</taxon>
        <taxon>Flavobacteriia</taxon>
        <taxon>Flavobacteriales</taxon>
        <taxon>Flavobacteriaceae</taxon>
        <taxon>Mesonia</taxon>
    </lineage>
</organism>
<dbReference type="RefSeq" id="WP_309726065.1">
    <property type="nucleotide sequence ID" value="NZ_JAVDQA010000001.1"/>
</dbReference>
<gene>
    <name evidence="1" type="ORF">GGR31_000022</name>
</gene>
<proteinExistence type="predicted"/>
<keyword evidence="2" id="KW-1185">Reference proteome</keyword>
<reference evidence="1 2" key="1">
    <citation type="submission" date="2023-07" db="EMBL/GenBank/DDBJ databases">
        <title>Genomic Encyclopedia of Type Strains, Phase IV (KMG-IV): sequencing the most valuable type-strain genomes for metagenomic binning, comparative biology and taxonomic classification.</title>
        <authorList>
            <person name="Goeker M."/>
        </authorList>
    </citation>
    <scope>NUCLEOTIDE SEQUENCE [LARGE SCALE GENOMIC DNA]</scope>
    <source>
        <strain evidence="1 2">DSM 102814</strain>
    </source>
</reference>